<dbReference type="Proteomes" id="UP000029387">
    <property type="component" value="Unassembled WGS sequence"/>
</dbReference>
<keyword evidence="1" id="KW-0472">Membrane</keyword>
<protein>
    <recommendedName>
        <fullName evidence="4">Carbohydrate-binding domain-containing protein</fullName>
    </recommendedName>
</protein>
<reference evidence="2 3" key="1">
    <citation type="submission" date="2014-06" db="EMBL/GenBank/DDBJ databases">
        <authorList>
            <person name="Ngugi D.K."/>
            <person name="Blom J."/>
            <person name="Alam I."/>
            <person name="Rashid M."/>
            <person name="Baalawi W."/>
            <person name="Zhang G."/>
            <person name="Hikmawan T."/>
            <person name="Guan Y."/>
            <person name="Antunes A."/>
            <person name="Siam R."/>
            <person name="El-Dorry H."/>
            <person name="Bajic V."/>
            <person name="Stingl U."/>
        </authorList>
    </citation>
    <scope>NUCLEOTIDE SEQUENCE [LARGE SCALE GENOMIC DNA]</scope>
    <source>
        <strain evidence="2">SCGC AAA799-P11</strain>
    </source>
</reference>
<evidence type="ECO:0008006" key="4">
    <source>
        <dbReference type="Google" id="ProtNLM"/>
    </source>
</evidence>
<evidence type="ECO:0000256" key="1">
    <source>
        <dbReference type="SAM" id="Phobius"/>
    </source>
</evidence>
<keyword evidence="1" id="KW-0812">Transmembrane</keyword>
<name>A0A087RX74_9ARCH</name>
<comment type="caution">
    <text evidence="2">The sequence shown here is derived from an EMBL/GenBank/DDBJ whole genome shotgun (WGS) entry which is preliminary data.</text>
</comment>
<proteinExistence type="predicted"/>
<accession>A0A087RX74</accession>
<evidence type="ECO:0000313" key="2">
    <source>
        <dbReference type="EMBL" id="KFM18078.1"/>
    </source>
</evidence>
<feature type="transmembrane region" description="Helical" evidence="1">
    <location>
        <begin position="229"/>
        <end position="247"/>
    </location>
</feature>
<organism evidence="2 3">
    <name type="scientific">Marine Group I thaumarchaeote SCGC AAA799-P11</name>
    <dbReference type="NCBI Taxonomy" id="1502295"/>
    <lineage>
        <taxon>Archaea</taxon>
        <taxon>Nitrososphaerota</taxon>
        <taxon>Marine Group I</taxon>
    </lineage>
</organism>
<gene>
    <name evidence="2" type="ORF">AAA799P11_01235</name>
</gene>
<evidence type="ECO:0000313" key="3">
    <source>
        <dbReference type="Proteomes" id="UP000029387"/>
    </source>
</evidence>
<dbReference type="EMBL" id="JOSZ01000023">
    <property type="protein sequence ID" value="KFM18078.1"/>
    <property type="molecule type" value="Genomic_DNA"/>
</dbReference>
<keyword evidence="1" id="KW-1133">Transmembrane helix</keyword>
<dbReference type="Gene3D" id="2.60.40.1190">
    <property type="match status" value="1"/>
</dbReference>
<sequence length="257" mass="29674">MKTTFFLIVILLMMPITSFAYEPIPITYSADRASVIFDGKWSFFTEWKESTLTDMGNENAQIKLRTAHQNDFIYVLVDFVSDVHLDKKIDMSIICFDSENNKSKLSDENDFCFSVSLGSENGFIYQGGSPFALKQNFEKIYHPDFIAIGGVSDENDRYSKTPHTSYEFKIPLELIGRENVYGFYVGVHDSYTKTTYTWPENIPVDTFTKIAKPNHWGEIYSPDKSLPEFEIPLLIITFSIIFYLVLVNRKPFSMLQK</sequence>
<keyword evidence="3" id="KW-1185">Reference proteome</keyword>
<dbReference type="AlphaFoldDB" id="A0A087RX74"/>